<feature type="transmembrane region" description="Helical" evidence="7">
    <location>
        <begin position="260"/>
        <end position="277"/>
    </location>
</feature>
<dbReference type="Pfam" id="PF01943">
    <property type="entry name" value="Polysacc_synt"/>
    <property type="match status" value="1"/>
</dbReference>
<feature type="transmembrane region" description="Helical" evidence="7">
    <location>
        <begin position="24"/>
        <end position="47"/>
    </location>
</feature>
<name>A0A853DDL4_9MICO</name>
<feature type="transmembrane region" description="Helical" evidence="7">
    <location>
        <begin position="1007"/>
        <end position="1025"/>
    </location>
</feature>
<feature type="region of interest" description="Disordered" evidence="6">
    <location>
        <begin position="515"/>
        <end position="550"/>
    </location>
</feature>
<keyword evidence="2" id="KW-1003">Cell membrane</keyword>
<evidence type="ECO:0000256" key="3">
    <source>
        <dbReference type="ARBA" id="ARBA00022692"/>
    </source>
</evidence>
<feature type="transmembrane region" description="Helical" evidence="7">
    <location>
        <begin position="954"/>
        <end position="975"/>
    </location>
</feature>
<gene>
    <name evidence="8" type="ORF">HNR15_002629</name>
</gene>
<feature type="transmembrane region" description="Helical" evidence="7">
    <location>
        <begin position="95"/>
        <end position="117"/>
    </location>
</feature>
<keyword evidence="9" id="KW-1185">Reference proteome</keyword>
<dbReference type="InterPro" id="IPR050833">
    <property type="entry name" value="Poly_Biosynth_Transport"/>
</dbReference>
<feature type="transmembrane region" description="Helical" evidence="7">
    <location>
        <begin position="452"/>
        <end position="471"/>
    </location>
</feature>
<feature type="transmembrane region" description="Helical" evidence="7">
    <location>
        <begin position="759"/>
        <end position="779"/>
    </location>
</feature>
<feature type="transmembrane region" description="Helical" evidence="7">
    <location>
        <begin position="661"/>
        <end position="679"/>
    </location>
</feature>
<feature type="transmembrane region" description="Helical" evidence="7">
    <location>
        <begin position="226"/>
        <end position="248"/>
    </location>
</feature>
<feature type="transmembrane region" description="Helical" evidence="7">
    <location>
        <begin position="634"/>
        <end position="655"/>
    </location>
</feature>
<dbReference type="PANTHER" id="PTHR30250">
    <property type="entry name" value="PST FAMILY PREDICTED COLANIC ACID TRANSPORTER"/>
    <property type="match status" value="1"/>
</dbReference>
<dbReference type="Proteomes" id="UP000571817">
    <property type="component" value="Unassembled WGS sequence"/>
</dbReference>
<dbReference type="EMBL" id="JACCFW010000001">
    <property type="protein sequence ID" value="NYJ75666.1"/>
    <property type="molecule type" value="Genomic_DNA"/>
</dbReference>
<feature type="transmembrane region" description="Helical" evidence="7">
    <location>
        <begin position="162"/>
        <end position="181"/>
    </location>
</feature>
<protein>
    <submittedName>
        <fullName evidence="8">O-antigen/teichoic acid export membrane protein</fullName>
    </submittedName>
</protein>
<reference evidence="8 9" key="1">
    <citation type="submission" date="2020-07" db="EMBL/GenBank/DDBJ databases">
        <title>Sequencing the genomes of 1000 actinobacteria strains.</title>
        <authorList>
            <person name="Klenk H.-P."/>
        </authorList>
    </citation>
    <scope>NUCLEOTIDE SEQUENCE [LARGE SCALE GENOMIC DNA]</scope>
    <source>
        <strain evidence="8 9">DSM 29531</strain>
    </source>
</reference>
<comment type="caution">
    <text evidence="8">The sequence shown here is derived from an EMBL/GenBank/DDBJ whole genome shotgun (WGS) entry which is preliminary data.</text>
</comment>
<accession>A0A853DDL4</accession>
<feature type="transmembrane region" description="Helical" evidence="7">
    <location>
        <begin position="304"/>
        <end position="324"/>
    </location>
</feature>
<feature type="transmembrane region" description="Helical" evidence="7">
    <location>
        <begin position="578"/>
        <end position="598"/>
    </location>
</feature>
<feature type="transmembrane region" description="Helical" evidence="7">
    <location>
        <begin position="129"/>
        <end position="150"/>
    </location>
</feature>
<feature type="transmembrane region" description="Helical" evidence="7">
    <location>
        <begin position="370"/>
        <end position="390"/>
    </location>
</feature>
<feature type="transmembrane region" description="Helical" evidence="7">
    <location>
        <begin position="187"/>
        <end position="206"/>
    </location>
</feature>
<evidence type="ECO:0000256" key="2">
    <source>
        <dbReference type="ARBA" id="ARBA00022475"/>
    </source>
</evidence>
<dbReference type="AlphaFoldDB" id="A0A853DDL4"/>
<evidence type="ECO:0000256" key="6">
    <source>
        <dbReference type="SAM" id="MobiDB-lite"/>
    </source>
</evidence>
<feature type="transmembrane region" description="Helical" evidence="7">
    <location>
        <begin position="878"/>
        <end position="899"/>
    </location>
</feature>
<comment type="subcellular location">
    <subcellularLocation>
        <location evidence="1">Cell membrane</location>
        <topology evidence="1">Multi-pass membrane protein</topology>
    </subcellularLocation>
</comment>
<feature type="transmembrane region" description="Helical" evidence="7">
    <location>
        <begin position="53"/>
        <end position="74"/>
    </location>
</feature>
<evidence type="ECO:0000313" key="8">
    <source>
        <dbReference type="EMBL" id="NYJ75666.1"/>
    </source>
</evidence>
<keyword evidence="4 7" id="KW-1133">Transmembrane helix</keyword>
<evidence type="ECO:0000256" key="1">
    <source>
        <dbReference type="ARBA" id="ARBA00004651"/>
    </source>
</evidence>
<sequence>MTAAATDAPAVDATATHGLFGRGLLYVLAWSGQLLISTLVSPFLTHLLPRSDFGVLSAAIALYQLVAVLATFGLDQALEMQRVEDGADDRRGRGLLATGIVFAFVVITAFLVLSPLWGPALGFTGSRHMVYVALAWTAPGAAVQMVLALLQAEDRLARFMTVSVVSTVSGQFIGLALVLGVHRSAQMYGLGIVTAQWAALVLGVIWTRPRWRGIADLATTRIALRLGIPLVFAGLSDFILTAGDRFIIQRALGPGEVARYQVAFVIGNAVTLILLFTNRAWLPRFKSILDVEERWRVIGASRDGLYWLLGWALLAVTVAAPPLLRVFVTPSYHPAPLARIVFLVGLSSLPVAAGAASSRMLITVRRSAPIAWSAGIAVVAKLVVTFALLSSLHLEAAAIGTLAGLSAQTLWLRRSVVALHGRSPSSRTSLGFLVAMMLLSGGSTYLPQSTWWNVGRLVFGMLCVVPLLMSLRTLQGRSSDPDHPAVPATSGGGSDTRWTRGGTLMARLQVRMPRSAPRGTGAVGPPVARSAAGPYAPPHEPGQATRTPGTSLRARWARWTPWTPPASSSGGGLSVTSYVDIAIVTLGAVAVVLAARVLGVHDLGSGGTWLLLQLVPGLAVCIWVEGLRPSSLVLFSWVGSATVVTGVGMGMALSAQWHPGGAYAVVGGASVISLAAFVVRHRDVDWLLWSVRPLTSRDALWTGWPAVVGVLISLLSAQPHHSGPVRGGLTALVLPTWFLGLALIVTAFVAAVTRRVRPWVSVISAAVVVIASQALVYALPALPTAARHVGVIRYVLTYHQVRPSTDIYQAWSGLFTGQAWLISASGIHDPFTVATWWPVFAMGMEALAVRVLAGRILSPRRAWIAGGIFALGNTLNTVYFAPQVLAFAPGLSIVALLLAPPEGESQRRARLRVLAAVPVACAIVVQHQITPFIVTAALGVLVVTRAIKPWWSPLIVLVPALAWTVANLGILRAYVEPGEVGNVIANIAPPTHPPSAVGEPLVTQATFLLPASALFVIGFVALLMFVRTRDRVAWTLAIAAASPVTLSLGTNYGGEGIFRITLFALPWLAILALRKVPGRHLGVGRWLARARLGTPVVALAATGMLAIAVVGQTGMDWARVISPGAVRADYIFETQALAGSLVLDLGTQNASPALQAARYQDVIYTSRDLEAKPGTTGYPTTAGAKYDPVTDLRQVTAEFAKQPATAHYLFVSDQIGAYDERYGNQSYADFVRLRAAVRASTQWSIVVRTPDAELYRLVSGGKPR</sequence>
<dbReference type="InterPro" id="IPR002797">
    <property type="entry name" value="Polysacc_synth"/>
</dbReference>
<evidence type="ECO:0000313" key="9">
    <source>
        <dbReference type="Proteomes" id="UP000571817"/>
    </source>
</evidence>
<feature type="region of interest" description="Disordered" evidence="6">
    <location>
        <begin position="476"/>
        <end position="500"/>
    </location>
</feature>
<feature type="transmembrane region" description="Helical" evidence="7">
    <location>
        <begin position="336"/>
        <end position="358"/>
    </location>
</feature>
<feature type="transmembrane region" description="Helical" evidence="7">
    <location>
        <begin position="610"/>
        <end position="627"/>
    </location>
</feature>
<evidence type="ECO:0000256" key="5">
    <source>
        <dbReference type="ARBA" id="ARBA00023136"/>
    </source>
</evidence>
<dbReference type="GO" id="GO:0005886">
    <property type="term" value="C:plasma membrane"/>
    <property type="evidence" value="ECO:0007669"/>
    <property type="project" value="UniProtKB-SubCell"/>
</dbReference>
<proteinExistence type="predicted"/>
<evidence type="ECO:0000256" key="4">
    <source>
        <dbReference type="ARBA" id="ARBA00022989"/>
    </source>
</evidence>
<keyword evidence="3 7" id="KW-0812">Transmembrane</keyword>
<feature type="transmembrane region" description="Helical" evidence="7">
    <location>
        <begin position="699"/>
        <end position="717"/>
    </location>
</feature>
<feature type="transmembrane region" description="Helical" evidence="7">
    <location>
        <begin position="836"/>
        <end position="857"/>
    </location>
</feature>
<feature type="transmembrane region" description="Helical" evidence="7">
    <location>
        <begin position="1056"/>
        <end position="1073"/>
    </location>
</feature>
<organism evidence="8 9">
    <name type="scientific">Allobranchiibius huperziae</name>
    <dbReference type="NCBI Taxonomy" id="1874116"/>
    <lineage>
        <taxon>Bacteria</taxon>
        <taxon>Bacillati</taxon>
        <taxon>Actinomycetota</taxon>
        <taxon>Actinomycetes</taxon>
        <taxon>Micrococcales</taxon>
        <taxon>Dermacoccaceae</taxon>
        <taxon>Allobranchiibius</taxon>
    </lineage>
</organism>
<dbReference type="RefSeq" id="WP_179482515.1">
    <property type="nucleotide sequence ID" value="NZ_JACCFW010000001.1"/>
</dbReference>
<evidence type="ECO:0000256" key="7">
    <source>
        <dbReference type="SAM" id="Phobius"/>
    </source>
</evidence>
<feature type="transmembrane region" description="Helical" evidence="7">
    <location>
        <begin position="911"/>
        <end position="942"/>
    </location>
</feature>
<keyword evidence="5 7" id="KW-0472">Membrane</keyword>
<dbReference type="PANTHER" id="PTHR30250:SF11">
    <property type="entry name" value="O-ANTIGEN TRANSPORTER-RELATED"/>
    <property type="match status" value="1"/>
</dbReference>
<feature type="transmembrane region" description="Helical" evidence="7">
    <location>
        <begin position="1032"/>
        <end position="1050"/>
    </location>
</feature>
<feature type="transmembrane region" description="Helical" evidence="7">
    <location>
        <begin position="729"/>
        <end position="752"/>
    </location>
</feature>
<feature type="transmembrane region" description="Helical" evidence="7">
    <location>
        <begin position="1094"/>
        <end position="1115"/>
    </location>
</feature>